<proteinExistence type="predicted"/>
<dbReference type="Gene3D" id="3.40.190.10">
    <property type="entry name" value="Periplasmic binding protein-like II"/>
    <property type="match status" value="2"/>
</dbReference>
<accession>A0A9D0ZLH8</accession>
<dbReference type="AlphaFoldDB" id="A0A9D0ZLH8"/>
<feature type="signal peptide" evidence="1">
    <location>
        <begin position="1"/>
        <end position="23"/>
    </location>
</feature>
<feature type="domain" description="SsuA/THI5-like" evidence="2">
    <location>
        <begin position="43"/>
        <end position="244"/>
    </location>
</feature>
<sequence length="357" mass="38392">MKKILALALSLVLCLAMAGGVLAEELTPVTLVMPRSIETLADAPFWSAVEMGYFAEEGLELTIEEATGTDVQMVAVGQADFALPAPSLILPSIEAGLPIKAVLQYGAWNIFGFSALNGSGIDTWEDLNGKTIALGDASWEALAQPLLDAAGVTDVEYIVAGENRYVQVEEGKIDVLFTWLDEIYLLLAQGFDFNYIDGNEVLKNSANAIVCSNDTIANRPEVVQGFVTAVQKGIYFVAANPEAAADIVLNRFPSLANTVTWEGAVAVMDAIKVQSYGMTEEDFEEMSNPTGFFFDYKWDINIDSCVTAGTISEPIEHDLVYTNEFVNNGMTDEDKATVEADAAAYVCTSELAKAAGK</sequence>
<evidence type="ECO:0000313" key="3">
    <source>
        <dbReference type="EMBL" id="HIQ82367.1"/>
    </source>
</evidence>
<dbReference type="Proteomes" id="UP000824260">
    <property type="component" value="Unassembled WGS sequence"/>
</dbReference>
<evidence type="ECO:0000259" key="2">
    <source>
        <dbReference type="Pfam" id="PF09084"/>
    </source>
</evidence>
<reference evidence="3" key="2">
    <citation type="journal article" date="2021" name="PeerJ">
        <title>Extensive microbial diversity within the chicken gut microbiome revealed by metagenomics and culture.</title>
        <authorList>
            <person name="Gilroy R."/>
            <person name="Ravi A."/>
            <person name="Getino M."/>
            <person name="Pursley I."/>
            <person name="Horton D.L."/>
            <person name="Alikhan N.F."/>
            <person name="Baker D."/>
            <person name="Gharbi K."/>
            <person name="Hall N."/>
            <person name="Watson M."/>
            <person name="Adriaenssens E.M."/>
            <person name="Foster-Nyarko E."/>
            <person name="Jarju S."/>
            <person name="Secka A."/>
            <person name="Antonio M."/>
            <person name="Oren A."/>
            <person name="Chaudhuri R.R."/>
            <person name="La Ragione R."/>
            <person name="Hildebrand F."/>
            <person name="Pallen M.J."/>
        </authorList>
    </citation>
    <scope>NUCLEOTIDE SEQUENCE</scope>
    <source>
        <strain evidence="3">ChiSjej6B24-2974</strain>
    </source>
</reference>
<feature type="chain" id="PRO_5038539448" evidence="1">
    <location>
        <begin position="24"/>
        <end position="357"/>
    </location>
</feature>
<reference evidence="3" key="1">
    <citation type="submission" date="2020-10" db="EMBL/GenBank/DDBJ databases">
        <authorList>
            <person name="Gilroy R."/>
        </authorList>
    </citation>
    <scope>NUCLEOTIDE SEQUENCE</scope>
    <source>
        <strain evidence="3">ChiSjej6B24-2974</strain>
    </source>
</reference>
<dbReference type="InterPro" id="IPR015168">
    <property type="entry name" value="SsuA/THI5"/>
</dbReference>
<dbReference type="InterPro" id="IPR027939">
    <property type="entry name" value="NMT1/THI5"/>
</dbReference>
<dbReference type="EMBL" id="DVFZ01000046">
    <property type="protein sequence ID" value="HIQ82367.1"/>
    <property type="molecule type" value="Genomic_DNA"/>
</dbReference>
<name>A0A9D0ZLH8_9FIRM</name>
<dbReference type="GO" id="GO:0009228">
    <property type="term" value="P:thiamine biosynthetic process"/>
    <property type="evidence" value="ECO:0007669"/>
    <property type="project" value="InterPro"/>
</dbReference>
<protein>
    <submittedName>
        <fullName evidence="3">ABC transporter substrate-binding protein</fullName>
    </submittedName>
</protein>
<dbReference type="PANTHER" id="PTHR31528">
    <property type="entry name" value="4-AMINO-5-HYDROXYMETHYL-2-METHYLPYRIMIDINE PHOSPHATE SYNTHASE THI11-RELATED"/>
    <property type="match status" value="1"/>
</dbReference>
<keyword evidence="1" id="KW-0732">Signal</keyword>
<evidence type="ECO:0000313" key="4">
    <source>
        <dbReference type="Proteomes" id="UP000824260"/>
    </source>
</evidence>
<dbReference type="PANTHER" id="PTHR31528:SF15">
    <property type="entry name" value="RIBOFLAVIN-BINDING PROTEIN RIBY"/>
    <property type="match status" value="1"/>
</dbReference>
<gene>
    <name evidence="3" type="ORF">IAA52_04630</name>
</gene>
<dbReference type="SUPFAM" id="SSF53850">
    <property type="entry name" value="Periplasmic binding protein-like II"/>
    <property type="match status" value="1"/>
</dbReference>
<dbReference type="Pfam" id="PF09084">
    <property type="entry name" value="NMT1"/>
    <property type="match status" value="1"/>
</dbReference>
<comment type="caution">
    <text evidence="3">The sequence shown here is derived from an EMBL/GenBank/DDBJ whole genome shotgun (WGS) entry which is preliminary data.</text>
</comment>
<organism evidence="3 4">
    <name type="scientific">Candidatus Pullichristensenella stercorigallinarum</name>
    <dbReference type="NCBI Taxonomy" id="2840909"/>
    <lineage>
        <taxon>Bacteria</taxon>
        <taxon>Bacillati</taxon>
        <taxon>Bacillota</taxon>
        <taxon>Clostridia</taxon>
        <taxon>Candidatus Pullichristensenella</taxon>
    </lineage>
</organism>
<evidence type="ECO:0000256" key="1">
    <source>
        <dbReference type="SAM" id="SignalP"/>
    </source>
</evidence>